<dbReference type="AlphaFoldDB" id="A0A0V0YE20"/>
<dbReference type="InterPro" id="IPR036361">
    <property type="entry name" value="SAP_dom_sf"/>
</dbReference>
<dbReference type="Gene3D" id="1.10.720.30">
    <property type="entry name" value="SAP domain"/>
    <property type="match status" value="1"/>
</dbReference>
<evidence type="ECO:0000256" key="3">
    <source>
        <dbReference type="ARBA" id="ARBA00023242"/>
    </source>
</evidence>
<comment type="subcellular location">
    <subcellularLocation>
        <location evidence="1">Nucleus</location>
    </subcellularLocation>
</comment>
<dbReference type="PANTHER" id="PTHR15683:SF8">
    <property type="entry name" value="SCAFFOLD ATTACHMENT FACTOR B, ISOFORM B"/>
    <property type="match status" value="1"/>
</dbReference>
<comment type="caution">
    <text evidence="6">The sequence shown here is derived from an EMBL/GenBank/DDBJ whole genome shotgun (WGS) entry which is preliminary data.</text>
</comment>
<gene>
    <name evidence="6" type="primary">SAFB</name>
    <name evidence="6" type="ORF">T4E_3416</name>
</gene>
<dbReference type="EMBL" id="JYDU01000020">
    <property type="protein sequence ID" value="KRX98621.1"/>
    <property type="molecule type" value="Genomic_DNA"/>
</dbReference>
<organism evidence="6 7">
    <name type="scientific">Trichinella pseudospiralis</name>
    <name type="common">Parasitic roundworm</name>
    <dbReference type="NCBI Taxonomy" id="6337"/>
    <lineage>
        <taxon>Eukaryota</taxon>
        <taxon>Metazoa</taxon>
        <taxon>Ecdysozoa</taxon>
        <taxon>Nematoda</taxon>
        <taxon>Enoplea</taxon>
        <taxon>Dorylaimia</taxon>
        <taxon>Trichinellida</taxon>
        <taxon>Trichinellidae</taxon>
        <taxon>Trichinella</taxon>
    </lineage>
</organism>
<dbReference type="GO" id="GO:0003723">
    <property type="term" value="F:RNA binding"/>
    <property type="evidence" value="ECO:0007669"/>
    <property type="project" value="UniProtKB-KW"/>
</dbReference>
<dbReference type="GO" id="GO:0006357">
    <property type="term" value="P:regulation of transcription by RNA polymerase II"/>
    <property type="evidence" value="ECO:0007669"/>
    <property type="project" value="TreeGrafter"/>
</dbReference>
<dbReference type="Proteomes" id="UP000054815">
    <property type="component" value="Unassembled WGS sequence"/>
</dbReference>
<dbReference type="GO" id="GO:0005634">
    <property type="term" value="C:nucleus"/>
    <property type="evidence" value="ECO:0007669"/>
    <property type="project" value="UniProtKB-SubCell"/>
</dbReference>
<sequence length="113" mass="12981">MNMSRSTVSRRLTELRVVDLKNELDKRQLDKNGNKATLFSRLHAALINEGQDPEMFSFDVPDYAARRLKKEREGGIGEHEEDEEDDDSMSMETMETYEISPVKSEQLVGSFPI</sequence>
<protein>
    <submittedName>
        <fullName evidence="6">Scaffold attachment factor B2</fullName>
    </submittedName>
</protein>
<dbReference type="InterPro" id="IPR003034">
    <property type="entry name" value="SAP_dom"/>
</dbReference>
<feature type="domain" description="SAP" evidence="5">
    <location>
        <begin position="12"/>
        <end position="46"/>
    </location>
</feature>
<dbReference type="PROSITE" id="PS50800">
    <property type="entry name" value="SAP"/>
    <property type="match status" value="1"/>
</dbReference>
<evidence type="ECO:0000256" key="1">
    <source>
        <dbReference type="ARBA" id="ARBA00004123"/>
    </source>
</evidence>
<dbReference type="PANTHER" id="PTHR15683">
    <property type="entry name" value="SCAFFOLD ATTACHMENT FACTOR B-RELATED"/>
    <property type="match status" value="1"/>
</dbReference>
<evidence type="ECO:0000256" key="2">
    <source>
        <dbReference type="ARBA" id="ARBA00022884"/>
    </source>
</evidence>
<evidence type="ECO:0000313" key="7">
    <source>
        <dbReference type="Proteomes" id="UP000054815"/>
    </source>
</evidence>
<proteinExistence type="predicted"/>
<feature type="region of interest" description="Disordered" evidence="4">
    <location>
        <begin position="69"/>
        <end position="113"/>
    </location>
</feature>
<feature type="compositionally biased region" description="Acidic residues" evidence="4">
    <location>
        <begin position="79"/>
        <end position="89"/>
    </location>
</feature>
<accession>A0A0V0YE20</accession>
<reference evidence="6 7" key="1">
    <citation type="submission" date="2015-01" db="EMBL/GenBank/DDBJ databases">
        <title>Evolution of Trichinella species and genotypes.</title>
        <authorList>
            <person name="Korhonen P.K."/>
            <person name="Edoardo P."/>
            <person name="Giuseppe L.R."/>
            <person name="Gasser R.B."/>
        </authorList>
    </citation>
    <scope>NUCLEOTIDE SEQUENCE [LARGE SCALE GENOMIC DNA]</scope>
    <source>
        <strain evidence="6">ISS141</strain>
    </source>
</reference>
<evidence type="ECO:0000313" key="6">
    <source>
        <dbReference type="EMBL" id="KRX98621.1"/>
    </source>
</evidence>
<keyword evidence="3" id="KW-0539">Nucleus</keyword>
<keyword evidence="2" id="KW-0694">RNA-binding</keyword>
<name>A0A0V0YE20_TRIPS</name>
<dbReference type="GO" id="GO:0050684">
    <property type="term" value="P:regulation of mRNA processing"/>
    <property type="evidence" value="ECO:0007669"/>
    <property type="project" value="TreeGrafter"/>
</dbReference>
<dbReference type="InterPro" id="IPR051738">
    <property type="entry name" value="SAF_Modulators"/>
</dbReference>
<evidence type="ECO:0000256" key="4">
    <source>
        <dbReference type="SAM" id="MobiDB-lite"/>
    </source>
</evidence>
<dbReference type="Pfam" id="PF02037">
    <property type="entry name" value="SAP"/>
    <property type="match status" value="1"/>
</dbReference>
<evidence type="ECO:0000259" key="5">
    <source>
        <dbReference type="PROSITE" id="PS50800"/>
    </source>
</evidence>
<dbReference type="GO" id="GO:0043565">
    <property type="term" value="F:sequence-specific DNA binding"/>
    <property type="evidence" value="ECO:0007669"/>
    <property type="project" value="TreeGrafter"/>
</dbReference>
<dbReference type="SMART" id="SM00513">
    <property type="entry name" value="SAP"/>
    <property type="match status" value="1"/>
</dbReference>
<dbReference type="SUPFAM" id="SSF68906">
    <property type="entry name" value="SAP domain"/>
    <property type="match status" value="1"/>
</dbReference>